<evidence type="ECO:0000256" key="1">
    <source>
        <dbReference type="SAM" id="Phobius"/>
    </source>
</evidence>
<dbReference type="EMBL" id="HACA01011955">
    <property type="protein sequence ID" value="CDW29316.1"/>
    <property type="molecule type" value="Transcribed_RNA"/>
</dbReference>
<keyword evidence="1" id="KW-0812">Transmembrane</keyword>
<proteinExistence type="predicted"/>
<reference evidence="2" key="1">
    <citation type="submission" date="2014-05" db="EMBL/GenBank/DDBJ databases">
        <authorList>
            <person name="Chronopoulou M."/>
        </authorList>
    </citation>
    <scope>NUCLEOTIDE SEQUENCE</scope>
    <source>
        <tissue evidence="2">Whole organism</tissue>
    </source>
</reference>
<dbReference type="AlphaFoldDB" id="A0A0K2TVA1"/>
<sequence>MVKSKLVAILTSLLSSHFISKISLLILWSTAPRGSFF</sequence>
<keyword evidence="1" id="KW-0472">Membrane</keyword>
<name>A0A0K2TVA1_LEPSM</name>
<protein>
    <submittedName>
        <fullName evidence="2">Uncharacterized protein</fullName>
    </submittedName>
</protein>
<accession>A0A0K2TVA1</accession>
<evidence type="ECO:0000313" key="2">
    <source>
        <dbReference type="EMBL" id="CDW29316.1"/>
    </source>
</evidence>
<feature type="transmembrane region" description="Helical" evidence="1">
    <location>
        <begin position="6"/>
        <end position="28"/>
    </location>
</feature>
<organism evidence="2">
    <name type="scientific">Lepeophtheirus salmonis</name>
    <name type="common">Salmon louse</name>
    <name type="synonym">Caligus salmonis</name>
    <dbReference type="NCBI Taxonomy" id="72036"/>
    <lineage>
        <taxon>Eukaryota</taxon>
        <taxon>Metazoa</taxon>
        <taxon>Ecdysozoa</taxon>
        <taxon>Arthropoda</taxon>
        <taxon>Crustacea</taxon>
        <taxon>Multicrustacea</taxon>
        <taxon>Hexanauplia</taxon>
        <taxon>Copepoda</taxon>
        <taxon>Siphonostomatoida</taxon>
        <taxon>Caligidae</taxon>
        <taxon>Lepeophtheirus</taxon>
    </lineage>
</organism>
<keyword evidence="1" id="KW-1133">Transmembrane helix</keyword>
<feature type="non-terminal residue" evidence="2">
    <location>
        <position position="37"/>
    </location>
</feature>